<evidence type="ECO:0000256" key="1">
    <source>
        <dbReference type="SAM" id="MobiDB-lite"/>
    </source>
</evidence>
<name>A0A4Z2FAQ3_9TELE</name>
<feature type="region of interest" description="Disordered" evidence="1">
    <location>
        <begin position="82"/>
        <end position="112"/>
    </location>
</feature>
<comment type="caution">
    <text evidence="2">The sequence shown here is derived from an EMBL/GenBank/DDBJ whole genome shotgun (WGS) entry which is preliminary data.</text>
</comment>
<reference evidence="2 3" key="1">
    <citation type="submission" date="2019-03" db="EMBL/GenBank/DDBJ databases">
        <title>First draft genome of Liparis tanakae, snailfish: a comprehensive survey of snailfish specific genes.</title>
        <authorList>
            <person name="Kim W."/>
            <person name="Song I."/>
            <person name="Jeong J.-H."/>
            <person name="Kim D."/>
            <person name="Kim S."/>
            <person name="Ryu S."/>
            <person name="Song J.Y."/>
            <person name="Lee S.K."/>
        </authorList>
    </citation>
    <scope>NUCLEOTIDE SEQUENCE [LARGE SCALE GENOMIC DNA]</scope>
    <source>
        <tissue evidence="2">Muscle</tissue>
    </source>
</reference>
<protein>
    <submittedName>
        <fullName evidence="2">Uncharacterized protein</fullName>
    </submittedName>
</protein>
<organism evidence="2 3">
    <name type="scientific">Liparis tanakae</name>
    <name type="common">Tanaka's snailfish</name>
    <dbReference type="NCBI Taxonomy" id="230148"/>
    <lineage>
        <taxon>Eukaryota</taxon>
        <taxon>Metazoa</taxon>
        <taxon>Chordata</taxon>
        <taxon>Craniata</taxon>
        <taxon>Vertebrata</taxon>
        <taxon>Euteleostomi</taxon>
        <taxon>Actinopterygii</taxon>
        <taxon>Neopterygii</taxon>
        <taxon>Teleostei</taxon>
        <taxon>Neoteleostei</taxon>
        <taxon>Acanthomorphata</taxon>
        <taxon>Eupercaria</taxon>
        <taxon>Perciformes</taxon>
        <taxon>Cottioidei</taxon>
        <taxon>Cottales</taxon>
        <taxon>Liparidae</taxon>
        <taxon>Liparis</taxon>
    </lineage>
</organism>
<gene>
    <name evidence="2" type="ORF">EYF80_051519</name>
</gene>
<dbReference type="AlphaFoldDB" id="A0A4Z2FAQ3"/>
<accession>A0A4Z2FAQ3</accession>
<feature type="compositionally biased region" description="Basic and acidic residues" evidence="1">
    <location>
        <begin position="83"/>
        <end position="112"/>
    </location>
</feature>
<dbReference type="EMBL" id="SRLO01001383">
    <property type="protein sequence ID" value="TNN38316.1"/>
    <property type="molecule type" value="Genomic_DNA"/>
</dbReference>
<evidence type="ECO:0000313" key="2">
    <source>
        <dbReference type="EMBL" id="TNN38316.1"/>
    </source>
</evidence>
<keyword evidence="3" id="KW-1185">Reference proteome</keyword>
<sequence length="112" mass="12366">MSQNSPVHCFRSNGKKKRERVCSVEEWWEKCGKTGRPPPTPQKHCGNETPVAHIGTRTLEPECFRVEGKSGPAEGAELCVATREQRSDGVDGESDGLRETDGQSRAMEEPVL</sequence>
<evidence type="ECO:0000313" key="3">
    <source>
        <dbReference type="Proteomes" id="UP000314294"/>
    </source>
</evidence>
<proteinExistence type="predicted"/>
<dbReference type="Proteomes" id="UP000314294">
    <property type="component" value="Unassembled WGS sequence"/>
</dbReference>